<organism evidence="3 4">
    <name type="scientific">Microbacterium aurantiacum</name>
    <dbReference type="NCBI Taxonomy" id="162393"/>
    <lineage>
        <taxon>Bacteria</taxon>
        <taxon>Bacillati</taxon>
        <taxon>Actinomycetota</taxon>
        <taxon>Actinomycetes</taxon>
        <taxon>Micrococcales</taxon>
        <taxon>Microbacteriaceae</taxon>
        <taxon>Microbacterium</taxon>
    </lineage>
</organism>
<dbReference type="GO" id="GO:0004180">
    <property type="term" value="F:carboxypeptidase activity"/>
    <property type="evidence" value="ECO:0007669"/>
    <property type="project" value="UniProtKB-KW"/>
</dbReference>
<dbReference type="InterPro" id="IPR058193">
    <property type="entry name" value="VanY/YodJ_core_dom"/>
</dbReference>
<dbReference type="InterPro" id="IPR052179">
    <property type="entry name" value="DD-CPase-like"/>
</dbReference>
<keyword evidence="1" id="KW-0472">Membrane</keyword>
<keyword evidence="3" id="KW-0378">Hydrolase</keyword>
<protein>
    <submittedName>
        <fullName evidence="3">D-alanyl-D-alanine carboxypeptidase family protein</fullName>
    </submittedName>
</protein>
<dbReference type="AlphaFoldDB" id="A0AAJ2HEH9"/>
<sequence>MADVLQAGSPEPAARHAGAPRGARIGVGAAVLAVAALLVGASATLTSLTAPAPAPARTEGSTAEVVESAALSVAEVPAFAGPIAALPVPEQTALAAAVDPCALPEVVAALGAGDDEAVIAGFGGAEPFRVAVTEDRAPCVSLDDPARTWMVVNKVRPYAPMSFRPTALALPDGVRSLSGGALHEKSATALATMAADARDAGVGEIALASGFRSYETQTDTYRSHVAGRGVEGADLVSARPGFSEHQSGFAADVVACDGGCGTLDDLAATPQGRWVHDNAWRYGWIVRYGEGMTDVTGYVPEAWHLRYIGPALAQEYHDGGWESLEEFFGLQPAPDYIG</sequence>
<dbReference type="EMBL" id="JAHWXH010000001">
    <property type="protein sequence ID" value="MDS0244666.1"/>
    <property type="molecule type" value="Genomic_DNA"/>
</dbReference>
<keyword evidence="3" id="KW-0645">Protease</keyword>
<dbReference type="GO" id="GO:0006508">
    <property type="term" value="P:proteolysis"/>
    <property type="evidence" value="ECO:0007669"/>
    <property type="project" value="InterPro"/>
</dbReference>
<evidence type="ECO:0000313" key="3">
    <source>
        <dbReference type="EMBL" id="MDS0244666.1"/>
    </source>
</evidence>
<dbReference type="PANTHER" id="PTHR34385">
    <property type="entry name" value="D-ALANYL-D-ALANINE CARBOXYPEPTIDASE"/>
    <property type="match status" value="1"/>
</dbReference>
<accession>A0AAJ2HEH9</accession>
<feature type="transmembrane region" description="Helical" evidence="1">
    <location>
        <begin position="25"/>
        <end position="45"/>
    </location>
</feature>
<proteinExistence type="predicted"/>
<dbReference type="GeneID" id="301457254"/>
<dbReference type="CDD" id="cd14852">
    <property type="entry name" value="LD-carboxypeptidase"/>
    <property type="match status" value="1"/>
</dbReference>
<dbReference type="SUPFAM" id="SSF55166">
    <property type="entry name" value="Hedgehog/DD-peptidase"/>
    <property type="match status" value="1"/>
</dbReference>
<keyword evidence="1" id="KW-1133">Transmembrane helix</keyword>
<dbReference type="PANTHER" id="PTHR34385:SF1">
    <property type="entry name" value="PEPTIDOGLYCAN L-ALANYL-D-GLUTAMATE ENDOPEPTIDASE CWLK"/>
    <property type="match status" value="1"/>
</dbReference>
<dbReference type="Pfam" id="PF02557">
    <property type="entry name" value="VanY"/>
    <property type="match status" value="1"/>
</dbReference>
<name>A0AAJ2HEH9_9MICO</name>
<feature type="domain" description="D-alanyl-D-alanine carboxypeptidase-like core" evidence="2">
    <location>
        <begin position="182"/>
        <end position="309"/>
    </location>
</feature>
<evidence type="ECO:0000256" key="1">
    <source>
        <dbReference type="SAM" id="Phobius"/>
    </source>
</evidence>
<evidence type="ECO:0000259" key="2">
    <source>
        <dbReference type="Pfam" id="PF02557"/>
    </source>
</evidence>
<dbReference type="Gene3D" id="3.30.1380.10">
    <property type="match status" value="1"/>
</dbReference>
<dbReference type="RefSeq" id="WP_310890629.1">
    <property type="nucleotide sequence ID" value="NZ_BAAAGR010000001.1"/>
</dbReference>
<comment type="caution">
    <text evidence="3">The sequence shown here is derived from an EMBL/GenBank/DDBJ whole genome shotgun (WGS) entry which is preliminary data.</text>
</comment>
<gene>
    <name evidence="3" type="ORF">KZC50_03460</name>
</gene>
<evidence type="ECO:0000313" key="4">
    <source>
        <dbReference type="Proteomes" id="UP001183582"/>
    </source>
</evidence>
<keyword evidence="3" id="KW-0121">Carboxypeptidase</keyword>
<dbReference type="InterPro" id="IPR009045">
    <property type="entry name" value="Zn_M74/Hedgehog-like"/>
</dbReference>
<dbReference type="Proteomes" id="UP001183582">
    <property type="component" value="Unassembled WGS sequence"/>
</dbReference>
<dbReference type="InterPro" id="IPR003709">
    <property type="entry name" value="VanY-like_core_dom"/>
</dbReference>
<keyword evidence="1" id="KW-0812">Transmembrane</keyword>
<reference evidence="3 4" key="1">
    <citation type="submission" date="2021-06" db="EMBL/GenBank/DDBJ databases">
        <title>Genome-based taxonomic framework of Microbacterium strains isolated from marine environment, the description of four new species and reclassification of four preexisting species.</title>
        <authorList>
            <person name="Lee S.D."/>
            <person name="Kim S.-M."/>
            <person name="Byeon Y.-S."/>
            <person name="Yang H.L."/>
            <person name="Kim I.S."/>
        </authorList>
    </citation>
    <scope>NUCLEOTIDE SEQUENCE [LARGE SCALE GENOMIC DNA]</scope>
    <source>
        <strain evidence="3 4">KACC 20514</strain>
    </source>
</reference>